<name>A0A518CS06_9PLAN</name>
<dbReference type="EMBL" id="CP036281">
    <property type="protein sequence ID" value="QDU82012.1"/>
    <property type="molecule type" value="Genomic_DNA"/>
</dbReference>
<dbReference type="AlphaFoldDB" id="A0A518CS06"/>
<accession>A0A518CS06</accession>
<dbReference type="KEGG" id="plon:Pla110_37640"/>
<dbReference type="RefSeq" id="WP_144997840.1">
    <property type="nucleotide sequence ID" value="NZ_CP036281.1"/>
</dbReference>
<protein>
    <submittedName>
        <fullName evidence="1">Uncharacterized protein</fullName>
    </submittedName>
</protein>
<organism evidence="1 2">
    <name type="scientific">Polystyrenella longa</name>
    <dbReference type="NCBI Taxonomy" id="2528007"/>
    <lineage>
        <taxon>Bacteria</taxon>
        <taxon>Pseudomonadati</taxon>
        <taxon>Planctomycetota</taxon>
        <taxon>Planctomycetia</taxon>
        <taxon>Planctomycetales</taxon>
        <taxon>Planctomycetaceae</taxon>
        <taxon>Polystyrenella</taxon>
    </lineage>
</organism>
<dbReference type="OrthoDB" id="286978at2"/>
<gene>
    <name evidence="1" type="ORF">Pla110_37640</name>
</gene>
<evidence type="ECO:0000313" key="1">
    <source>
        <dbReference type="EMBL" id="QDU82012.1"/>
    </source>
</evidence>
<reference evidence="1 2" key="1">
    <citation type="submission" date="2019-02" db="EMBL/GenBank/DDBJ databases">
        <title>Deep-cultivation of Planctomycetes and their phenomic and genomic characterization uncovers novel biology.</title>
        <authorList>
            <person name="Wiegand S."/>
            <person name="Jogler M."/>
            <person name="Boedeker C."/>
            <person name="Pinto D."/>
            <person name="Vollmers J."/>
            <person name="Rivas-Marin E."/>
            <person name="Kohn T."/>
            <person name="Peeters S.H."/>
            <person name="Heuer A."/>
            <person name="Rast P."/>
            <person name="Oberbeckmann S."/>
            <person name="Bunk B."/>
            <person name="Jeske O."/>
            <person name="Meyerdierks A."/>
            <person name="Storesund J.E."/>
            <person name="Kallscheuer N."/>
            <person name="Luecker S."/>
            <person name="Lage O.M."/>
            <person name="Pohl T."/>
            <person name="Merkel B.J."/>
            <person name="Hornburger P."/>
            <person name="Mueller R.-W."/>
            <person name="Bruemmer F."/>
            <person name="Labrenz M."/>
            <person name="Spormann A.M."/>
            <person name="Op den Camp H."/>
            <person name="Overmann J."/>
            <person name="Amann R."/>
            <person name="Jetten M.S.M."/>
            <person name="Mascher T."/>
            <person name="Medema M.H."/>
            <person name="Devos D.P."/>
            <person name="Kaster A.-K."/>
            <person name="Ovreas L."/>
            <person name="Rohde M."/>
            <person name="Galperin M.Y."/>
            <person name="Jogler C."/>
        </authorList>
    </citation>
    <scope>NUCLEOTIDE SEQUENCE [LARGE SCALE GENOMIC DNA]</scope>
    <source>
        <strain evidence="1 2">Pla110</strain>
    </source>
</reference>
<dbReference type="Proteomes" id="UP000317178">
    <property type="component" value="Chromosome"/>
</dbReference>
<proteinExistence type="predicted"/>
<evidence type="ECO:0000313" key="2">
    <source>
        <dbReference type="Proteomes" id="UP000317178"/>
    </source>
</evidence>
<sequence>MENYDAMTLRDRLTLAERRIRELRDHLERGFLPKVSDTVELIHPSRNGVFPETVKDVTLRNSVKNLLAADEFTNQSAEKLVALCTSVEEEIDRILENK</sequence>
<keyword evidence="2" id="KW-1185">Reference proteome</keyword>